<evidence type="ECO:0000313" key="4">
    <source>
        <dbReference type="WormBase" id="C45H4.12"/>
    </source>
</evidence>
<dbReference type="SMR" id="O44691"/>
<dbReference type="CTD" id="183493"/>
<dbReference type="Pfam" id="PF10326">
    <property type="entry name" value="7TM_GPCR_Str"/>
    <property type="match status" value="1"/>
</dbReference>
<protein>
    <submittedName>
        <fullName evidence="2">7TM_GPCR_Srx domain-containing protein</fullName>
    </submittedName>
</protein>
<reference key="2">
    <citation type="submission" date="2016-02" db="EMBL/GenBank/DDBJ databases">
        <authorList>
            <consortium name="WormBase Consortium"/>
            <person name="WormBase"/>
        </authorList>
    </citation>
    <scope>NUCLEOTIDE SEQUENCE</scope>
</reference>
<dbReference type="OMA" id="FIWIAYS"/>
<sequence>MALYEYASKFAKICFCVGFLTNFFLQYMTVFHIKKITGTYRIMVVFFSMLGTFFSGTDVYFKPFTHNYNNAMVFFSLNVWEHQSFVQFGIALYGATYQSIIANIAIQFAYRYSILFKPTLAAMFDGKGVFIWIAYSSLIGALYLSSFYLFCQPDQFGDDYVKEEILKRYELDIKSAPRFLIISLVSILCFFLTITCFLI</sequence>
<dbReference type="STRING" id="6239.C45H4.12.1"/>
<feature type="transmembrane region" description="Helical" evidence="1">
    <location>
        <begin position="6"/>
        <end position="28"/>
    </location>
</feature>
<evidence type="ECO:0000313" key="3">
    <source>
        <dbReference type="Proteomes" id="UP000001940"/>
    </source>
</evidence>
<feature type="transmembrane region" description="Helical" evidence="1">
    <location>
        <begin position="40"/>
        <end position="61"/>
    </location>
</feature>
<organism evidence="2 3">
    <name type="scientific">Caenorhabditis elegans</name>
    <dbReference type="NCBI Taxonomy" id="6239"/>
    <lineage>
        <taxon>Eukaryota</taxon>
        <taxon>Metazoa</taxon>
        <taxon>Ecdysozoa</taxon>
        <taxon>Nematoda</taxon>
        <taxon>Chromadorea</taxon>
        <taxon>Rhabditida</taxon>
        <taxon>Rhabditina</taxon>
        <taxon>Rhabditomorpha</taxon>
        <taxon>Rhabditoidea</taxon>
        <taxon>Rhabditidae</taxon>
        <taxon>Peloderinae</taxon>
        <taxon>Caenorhabditis</taxon>
    </lineage>
</organism>
<feature type="transmembrane region" description="Helical" evidence="1">
    <location>
        <begin position="85"/>
        <end position="108"/>
    </location>
</feature>
<dbReference type="EMBL" id="BX284605">
    <property type="protein sequence ID" value="CCD67421.2"/>
    <property type="molecule type" value="Genomic_DNA"/>
</dbReference>
<dbReference type="OrthoDB" id="10470776at2759"/>
<keyword evidence="1" id="KW-0812">Transmembrane</keyword>
<dbReference type="AlphaFoldDB" id="O44691"/>
<evidence type="ECO:0000313" key="2">
    <source>
        <dbReference type="EMBL" id="CCD67421.2"/>
    </source>
</evidence>
<evidence type="ECO:0000256" key="1">
    <source>
        <dbReference type="SAM" id="Phobius"/>
    </source>
</evidence>
<accession>O44691</accession>
<name>O44691_CAEEL</name>
<dbReference type="PANTHER" id="PTHR46178:SF9">
    <property type="entry name" value="SEVEN TM RECEPTOR"/>
    <property type="match status" value="1"/>
</dbReference>
<dbReference type="HOGENOM" id="CLU_036335_4_2_1"/>
<dbReference type="PANTHER" id="PTHR46178">
    <property type="entry name" value="SEVEN TM RECEPTOR"/>
    <property type="match status" value="1"/>
</dbReference>
<dbReference type="PIR" id="T32715">
    <property type="entry name" value="T32715"/>
</dbReference>
<feature type="transmembrane region" description="Helical" evidence="1">
    <location>
        <begin position="129"/>
        <end position="150"/>
    </location>
</feature>
<dbReference type="RefSeq" id="NP_503579.2">
    <property type="nucleotide sequence ID" value="NM_071178.2"/>
</dbReference>
<dbReference type="eggNOG" id="ENOG502T1PX">
    <property type="taxonomic scope" value="Eukaryota"/>
</dbReference>
<keyword evidence="1" id="KW-1133">Transmembrane helix</keyword>
<gene>
    <name evidence="2 4" type="primary">str-52</name>
    <name evidence="4" type="ORF">C45H4.12</name>
    <name evidence="2" type="ORF">CELE_C45H4.12</name>
</gene>
<feature type="transmembrane region" description="Helical" evidence="1">
    <location>
        <begin position="179"/>
        <end position="198"/>
    </location>
</feature>
<reference evidence="2 3" key="1">
    <citation type="journal article" date="1998" name="Science">
        <title>Genome sequence of the nematode C. elegans: a platform for investigating biology.</title>
        <authorList>
            <consortium name="The C. elegans sequencing consortium"/>
            <person name="Sulson J.E."/>
            <person name="Waterston R."/>
        </authorList>
    </citation>
    <scope>NUCLEOTIDE SEQUENCE [LARGE SCALE GENOMIC DNA]</scope>
    <source>
        <strain evidence="2 3">Bristol N2</strain>
    </source>
</reference>
<keyword evidence="1" id="KW-0472">Membrane</keyword>
<dbReference type="WormBase" id="C45H4.12">
    <property type="protein sequence ID" value="CE51023"/>
    <property type="gene ID" value="WBGene00006117"/>
    <property type="gene designation" value="str-52"/>
</dbReference>
<dbReference type="InParanoid" id="O44691"/>
<dbReference type="KEGG" id="cel:CELE_C45H4.12"/>
<dbReference type="AGR" id="WB:WBGene00006117"/>
<dbReference type="UCSC" id="C45H4.12">
    <property type="organism name" value="c. elegans"/>
</dbReference>
<dbReference type="Proteomes" id="UP000001940">
    <property type="component" value="Chromosome V"/>
</dbReference>
<keyword evidence="3" id="KW-1185">Reference proteome</keyword>
<dbReference type="GeneID" id="183493"/>
<proteinExistence type="predicted"/>
<dbReference type="InterPro" id="IPR019428">
    <property type="entry name" value="7TM_GPCR_serpentine_rcpt_Str"/>
</dbReference>
<dbReference type="PaxDb" id="6239-C45H4.12"/>